<proteinExistence type="predicted"/>
<protein>
    <recommendedName>
        <fullName evidence="1">Zinc finger CHCC-type domain-containing protein</fullName>
    </recommendedName>
</protein>
<evidence type="ECO:0000259" key="1">
    <source>
        <dbReference type="Pfam" id="PF10276"/>
    </source>
</evidence>
<organism evidence="2">
    <name type="scientific">marine metagenome</name>
    <dbReference type="NCBI Taxonomy" id="408172"/>
    <lineage>
        <taxon>unclassified sequences</taxon>
        <taxon>metagenomes</taxon>
        <taxon>ecological metagenomes</taxon>
    </lineage>
</organism>
<dbReference type="EMBL" id="UINC01002809">
    <property type="protein sequence ID" value="SVA00502.1"/>
    <property type="molecule type" value="Genomic_DNA"/>
</dbReference>
<dbReference type="AlphaFoldDB" id="A0A381S8T9"/>
<name>A0A381S8T9_9ZZZZ</name>
<reference evidence="2" key="1">
    <citation type="submission" date="2018-05" db="EMBL/GenBank/DDBJ databases">
        <authorList>
            <person name="Lanie J.A."/>
            <person name="Ng W.-L."/>
            <person name="Kazmierczak K.M."/>
            <person name="Andrzejewski T.M."/>
            <person name="Davidsen T.M."/>
            <person name="Wayne K.J."/>
            <person name="Tettelin H."/>
            <person name="Glass J.I."/>
            <person name="Rusch D."/>
            <person name="Podicherti R."/>
            <person name="Tsui H.-C.T."/>
            <person name="Winkler M.E."/>
        </authorList>
    </citation>
    <scope>NUCLEOTIDE SEQUENCE</scope>
</reference>
<feature type="domain" description="Zinc finger CHCC-type" evidence="1">
    <location>
        <begin position="34"/>
        <end position="56"/>
    </location>
</feature>
<dbReference type="Gene3D" id="2.60.260.40">
    <property type="entry name" value="q5lls5 like domains"/>
    <property type="match status" value="1"/>
</dbReference>
<evidence type="ECO:0000313" key="2">
    <source>
        <dbReference type="EMBL" id="SVA00502.1"/>
    </source>
</evidence>
<dbReference type="Pfam" id="PF10276">
    <property type="entry name" value="zf-CHCC"/>
    <property type="match status" value="1"/>
</dbReference>
<sequence>MVKVMATNEEKLIQITKEKLPLSCPLPEYDDWDGHPRVFLEVETKRTACPYCGTVYEVVDFDE</sequence>
<dbReference type="InterPro" id="IPR019401">
    <property type="entry name" value="Znf_CHCC"/>
</dbReference>
<gene>
    <name evidence="2" type="ORF">METZ01_LOCUS53356</name>
</gene>
<accession>A0A381S8T9</accession>